<evidence type="ECO:0000313" key="8">
    <source>
        <dbReference type="Proteomes" id="UP001589627"/>
    </source>
</evidence>
<dbReference type="PANTHER" id="PTHR43808:SF8">
    <property type="entry name" value="PEPTIDASE M20 DIMERISATION DOMAIN-CONTAINING PROTEIN"/>
    <property type="match status" value="1"/>
</dbReference>
<dbReference type="Gene3D" id="1.10.150.900">
    <property type="match status" value="1"/>
</dbReference>
<evidence type="ECO:0000256" key="3">
    <source>
        <dbReference type="ARBA" id="ARBA00022723"/>
    </source>
</evidence>
<evidence type="ECO:0000259" key="6">
    <source>
        <dbReference type="Pfam" id="PF07687"/>
    </source>
</evidence>
<evidence type="ECO:0000256" key="5">
    <source>
        <dbReference type="ARBA" id="ARBA00022833"/>
    </source>
</evidence>
<evidence type="ECO:0000313" key="7">
    <source>
        <dbReference type="EMBL" id="MFB9836363.1"/>
    </source>
</evidence>
<feature type="domain" description="Peptidase M20 dimerisation" evidence="6">
    <location>
        <begin position="203"/>
        <end position="329"/>
    </location>
</feature>
<dbReference type="Pfam" id="PF01546">
    <property type="entry name" value="Peptidase_M20"/>
    <property type="match status" value="1"/>
</dbReference>
<dbReference type="Gene3D" id="3.30.70.360">
    <property type="match status" value="1"/>
</dbReference>
<reference evidence="7 8" key="1">
    <citation type="submission" date="2024-09" db="EMBL/GenBank/DDBJ databases">
        <authorList>
            <person name="Sun Q."/>
            <person name="Mori K."/>
        </authorList>
    </citation>
    <scope>NUCLEOTIDE SEQUENCE [LARGE SCALE GENOMIC DNA]</scope>
    <source>
        <strain evidence="7 8">TBRC 0563</strain>
    </source>
</reference>
<keyword evidence="8" id="KW-1185">Reference proteome</keyword>
<dbReference type="Proteomes" id="UP001589627">
    <property type="component" value="Unassembled WGS sequence"/>
</dbReference>
<keyword evidence="4" id="KW-0378">Hydrolase</keyword>
<dbReference type="InterPro" id="IPR011650">
    <property type="entry name" value="Peptidase_M20_dimer"/>
</dbReference>
<organism evidence="7 8">
    <name type="scientific">Actinoallomurus acaciae</name>
    <dbReference type="NCBI Taxonomy" id="502577"/>
    <lineage>
        <taxon>Bacteria</taxon>
        <taxon>Bacillati</taxon>
        <taxon>Actinomycetota</taxon>
        <taxon>Actinomycetes</taxon>
        <taxon>Streptosporangiales</taxon>
        <taxon>Thermomonosporaceae</taxon>
        <taxon>Actinoallomurus</taxon>
    </lineage>
</organism>
<dbReference type="Gene3D" id="3.40.630.10">
    <property type="entry name" value="Zn peptidases"/>
    <property type="match status" value="1"/>
</dbReference>
<dbReference type="PROSITE" id="PS00759">
    <property type="entry name" value="ARGE_DAPE_CPG2_2"/>
    <property type="match status" value="1"/>
</dbReference>
<proteinExistence type="inferred from homology"/>
<gene>
    <name evidence="7" type="ORF">ACFFNX_29740</name>
</gene>
<comment type="caution">
    <text evidence="7">The sequence shown here is derived from an EMBL/GenBank/DDBJ whole genome shotgun (WGS) entry which is preliminary data.</text>
</comment>
<dbReference type="Pfam" id="PF07687">
    <property type="entry name" value="M20_dimer"/>
    <property type="match status" value="1"/>
</dbReference>
<name>A0ABV5YMT7_9ACTN</name>
<dbReference type="InterPro" id="IPR001261">
    <property type="entry name" value="ArgE/DapE_CS"/>
</dbReference>
<accession>A0ABV5YMT7</accession>
<dbReference type="PROSITE" id="PS00758">
    <property type="entry name" value="ARGE_DAPE_CPG2_1"/>
    <property type="match status" value="1"/>
</dbReference>
<evidence type="ECO:0000256" key="2">
    <source>
        <dbReference type="ARBA" id="ARBA00006247"/>
    </source>
</evidence>
<keyword evidence="5" id="KW-0862">Zinc</keyword>
<comment type="similarity">
    <text evidence="2">Belongs to the peptidase M20A family.</text>
</comment>
<dbReference type="NCBIfam" id="NF005913">
    <property type="entry name" value="PRK07906.1"/>
    <property type="match status" value="1"/>
</dbReference>
<dbReference type="SUPFAM" id="SSF55031">
    <property type="entry name" value="Bacterial exopeptidase dimerisation domain"/>
    <property type="match status" value="1"/>
</dbReference>
<dbReference type="InterPro" id="IPR002933">
    <property type="entry name" value="Peptidase_M20"/>
</dbReference>
<dbReference type="InterPro" id="IPR050072">
    <property type="entry name" value="Peptidase_M20A"/>
</dbReference>
<evidence type="ECO:0000256" key="1">
    <source>
        <dbReference type="ARBA" id="ARBA00001947"/>
    </source>
</evidence>
<dbReference type="SUPFAM" id="SSF53187">
    <property type="entry name" value="Zn-dependent exopeptidases"/>
    <property type="match status" value="1"/>
</dbReference>
<keyword evidence="3" id="KW-0479">Metal-binding</keyword>
<sequence length="443" mass="47980">MVSQASGAPLGDTAADDAVTICRDLLRFDTTNYGDGNGPGERAAAEYIAGILADVGLEPEIIEPTPGRTNVIAVWPGADRDRPRLLVHGHTDVVPADAADWRFPPFSGEIADGCVWGRGAVDMKNLLAMVLAVVRERRRTSRPPARDVVLAFVADEETGGHHGAGWLCRNRADLFEGCTEAISEVGGYSVTLPTGRRLYLVETAQKGIAWYRLTASGVAGHGSMLNDENSVIELSEAVARIGRHRFPQRIRPALRDFMEELAAELGEPLDLENPAPLLKALGPVERIVGGTFRDMATPTVLAAGMKTNVIPGQAHAEIDCRYLPGSEETFLTELDTLLGPNVQREELHYDIAVETDFTGPVTDAMRASLEGEDPDGRVVPYLLSAGTDAKHFSRLGIACFGFVPLRLPPDFDYPGVFHGVDERVPADSLRFGARVLDRFFDLC</sequence>
<dbReference type="InterPro" id="IPR036264">
    <property type="entry name" value="Bact_exopeptidase_dim_dom"/>
</dbReference>
<evidence type="ECO:0000256" key="4">
    <source>
        <dbReference type="ARBA" id="ARBA00022801"/>
    </source>
</evidence>
<dbReference type="PANTHER" id="PTHR43808">
    <property type="entry name" value="ACETYLORNITHINE DEACETYLASE"/>
    <property type="match status" value="1"/>
</dbReference>
<dbReference type="RefSeq" id="WP_378209149.1">
    <property type="nucleotide sequence ID" value="NZ_JBHLZP010000270.1"/>
</dbReference>
<dbReference type="EMBL" id="JBHLZP010000270">
    <property type="protein sequence ID" value="MFB9836363.1"/>
    <property type="molecule type" value="Genomic_DNA"/>
</dbReference>
<protein>
    <submittedName>
        <fullName evidence="7">M20/M25/M40 family metallo-hydrolase</fullName>
    </submittedName>
</protein>
<comment type="cofactor">
    <cofactor evidence="1">
        <name>Zn(2+)</name>
        <dbReference type="ChEBI" id="CHEBI:29105"/>
    </cofactor>
</comment>